<dbReference type="PANTHER" id="PTHR22594">
    <property type="entry name" value="ASPARTYL/LYSYL-TRNA SYNTHETASE"/>
    <property type="match status" value="1"/>
</dbReference>
<evidence type="ECO:0000256" key="3">
    <source>
        <dbReference type="ARBA" id="ARBA00022840"/>
    </source>
</evidence>
<dbReference type="AlphaFoldDB" id="A0A2T0SVT7"/>
<dbReference type="InterPro" id="IPR045864">
    <property type="entry name" value="aa-tRNA-synth_II/BPL/LPL"/>
</dbReference>
<keyword evidence="4" id="KW-0648">Protein biosynthesis</keyword>
<evidence type="ECO:0000256" key="2">
    <source>
        <dbReference type="ARBA" id="ARBA00022741"/>
    </source>
</evidence>
<dbReference type="GO" id="GO:0004812">
    <property type="term" value="F:aminoacyl-tRNA ligase activity"/>
    <property type="evidence" value="ECO:0007669"/>
    <property type="project" value="UniProtKB-KW"/>
</dbReference>
<dbReference type="Pfam" id="PF00152">
    <property type="entry name" value="tRNA-synt_2"/>
    <property type="match status" value="1"/>
</dbReference>
<dbReference type="PANTHER" id="PTHR22594:SF34">
    <property type="entry name" value="ASPARAGINE--TRNA LIGASE, MITOCHONDRIAL-RELATED"/>
    <property type="match status" value="1"/>
</dbReference>
<dbReference type="Gene3D" id="3.30.930.10">
    <property type="entry name" value="Bira Bifunctional Protein, Domain 2"/>
    <property type="match status" value="1"/>
</dbReference>
<dbReference type="PROSITE" id="PS50862">
    <property type="entry name" value="AA_TRNA_LIGASE_II"/>
    <property type="match status" value="1"/>
</dbReference>
<evidence type="ECO:0000256" key="1">
    <source>
        <dbReference type="ARBA" id="ARBA00022598"/>
    </source>
</evidence>
<dbReference type="SUPFAM" id="SSF55681">
    <property type="entry name" value="Class II aaRS and biotin synthetases"/>
    <property type="match status" value="1"/>
</dbReference>
<dbReference type="EMBL" id="PVTF01000010">
    <property type="protein sequence ID" value="PRY37518.1"/>
    <property type="molecule type" value="Genomic_DNA"/>
</dbReference>
<keyword evidence="2" id="KW-0547">Nucleotide-binding</keyword>
<protein>
    <submittedName>
        <fullName evidence="7">Asparaginyl-tRNA synthetase</fullName>
    </submittedName>
</protein>
<accession>A0A2T0SVT7</accession>
<evidence type="ECO:0000259" key="6">
    <source>
        <dbReference type="PROSITE" id="PS50862"/>
    </source>
</evidence>
<keyword evidence="1" id="KW-0436">Ligase</keyword>
<organism evidence="7 8">
    <name type="scientific">Umezawaea tangerina</name>
    <dbReference type="NCBI Taxonomy" id="84725"/>
    <lineage>
        <taxon>Bacteria</taxon>
        <taxon>Bacillati</taxon>
        <taxon>Actinomycetota</taxon>
        <taxon>Actinomycetes</taxon>
        <taxon>Pseudonocardiales</taxon>
        <taxon>Pseudonocardiaceae</taxon>
        <taxon>Umezawaea</taxon>
    </lineage>
</organism>
<evidence type="ECO:0000256" key="5">
    <source>
        <dbReference type="ARBA" id="ARBA00023146"/>
    </source>
</evidence>
<comment type="caution">
    <text evidence="7">The sequence shown here is derived from an EMBL/GenBank/DDBJ whole genome shotgun (WGS) entry which is preliminary data.</text>
</comment>
<dbReference type="RefSeq" id="WP_106191888.1">
    <property type="nucleotide sequence ID" value="NZ_PVTF01000010.1"/>
</dbReference>
<gene>
    <name evidence="7" type="ORF">CLV43_110330</name>
</gene>
<proteinExistence type="predicted"/>
<dbReference type="Proteomes" id="UP000239494">
    <property type="component" value="Unassembled WGS sequence"/>
</dbReference>
<sequence length="338" mass="37209">MSTTTDPLPFAATARVVNDLEATLDSPWFRLITRINAELVHASGDFYRARDISPVLMPITVNSVSSPMGLGSDSLPVRIDLFGDPTYLADSMQFQLEFMLRMGLPGAYYIMPTFRGEDPDSSHLNQFFHSEAEIAGGLDDVMRLVEGYVTALCSRLLDSPVADDIADVAGGLDHVVDLAGRTRFPEVTFDEACALVDPEHVEDRGSGVRTITRAGELQLIERFGGVVWLTRMPENAVPFYQAGGGDGTALCADLLLGLGEVAGCGERHTTRADTERAIVGHDVDPADYEWYLRMKELAPLRSAGFGLGLERFLAWVLRHHDIRDMHLMPRLKGVPTWM</sequence>
<evidence type="ECO:0000313" key="8">
    <source>
        <dbReference type="Proteomes" id="UP000239494"/>
    </source>
</evidence>
<dbReference type="InterPro" id="IPR004364">
    <property type="entry name" value="Aa-tRNA-synt_II"/>
</dbReference>
<evidence type="ECO:0000256" key="4">
    <source>
        <dbReference type="ARBA" id="ARBA00022917"/>
    </source>
</evidence>
<name>A0A2T0SVT7_9PSEU</name>
<dbReference type="GO" id="GO:0006421">
    <property type="term" value="P:asparaginyl-tRNA aminoacylation"/>
    <property type="evidence" value="ECO:0007669"/>
    <property type="project" value="TreeGrafter"/>
</dbReference>
<dbReference type="InterPro" id="IPR006195">
    <property type="entry name" value="aa-tRNA-synth_II"/>
</dbReference>
<dbReference type="GO" id="GO:0005524">
    <property type="term" value="F:ATP binding"/>
    <property type="evidence" value="ECO:0007669"/>
    <property type="project" value="UniProtKB-KW"/>
</dbReference>
<keyword evidence="8" id="KW-1185">Reference proteome</keyword>
<feature type="domain" description="Aminoacyl-transfer RNA synthetases class-II family profile" evidence="6">
    <location>
        <begin position="112"/>
        <end position="329"/>
    </location>
</feature>
<reference evidence="7 8" key="1">
    <citation type="submission" date="2018-03" db="EMBL/GenBank/DDBJ databases">
        <title>Genomic Encyclopedia of Archaeal and Bacterial Type Strains, Phase II (KMG-II): from individual species to whole genera.</title>
        <authorList>
            <person name="Goeker M."/>
        </authorList>
    </citation>
    <scope>NUCLEOTIDE SEQUENCE [LARGE SCALE GENOMIC DNA]</scope>
    <source>
        <strain evidence="7 8">DSM 44720</strain>
    </source>
</reference>
<dbReference type="OrthoDB" id="3543468at2"/>
<evidence type="ECO:0000313" key="7">
    <source>
        <dbReference type="EMBL" id="PRY37518.1"/>
    </source>
</evidence>
<keyword evidence="3" id="KW-0067">ATP-binding</keyword>
<keyword evidence="5 7" id="KW-0030">Aminoacyl-tRNA synthetase</keyword>